<evidence type="ECO:0000256" key="1">
    <source>
        <dbReference type="ARBA" id="ARBA00004496"/>
    </source>
</evidence>
<dbReference type="Gene3D" id="3.30.930.10">
    <property type="entry name" value="Bira Bifunctional Protein, Domain 2"/>
    <property type="match status" value="1"/>
</dbReference>
<comment type="similarity">
    <text evidence="2 13">Belongs to the class-II aminoacyl-tRNA synthetase family.</text>
</comment>
<dbReference type="CDD" id="cd04322">
    <property type="entry name" value="LysRS_N"/>
    <property type="match status" value="1"/>
</dbReference>
<dbReference type="InterPro" id="IPR044136">
    <property type="entry name" value="Lys-tRNA-ligase_II_N"/>
</dbReference>
<accession>A0A1W6N5T8</accession>
<dbReference type="InterPro" id="IPR002313">
    <property type="entry name" value="Lys-tRNA-ligase_II"/>
</dbReference>
<dbReference type="GO" id="GO:0005829">
    <property type="term" value="C:cytosol"/>
    <property type="evidence" value="ECO:0007669"/>
    <property type="project" value="TreeGrafter"/>
</dbReference>
<dbReference type="PROSITE" id="PS50862">
    <property type="entry name" value="AA_TRNA_LIGASE_II"/>
    <property type="match status" value="1"/>
</dbReference>
<dbReference type="InterPro" id="IPR006195">
    <property type="entry name" value="aa-tRNA-synth_II"/>
</dbReference>
<dbReference type="GO" id="GO:0004824">
    <property type="term" value="F:lysine-tRNA ligase activity"/>
    <property type="evidence" value="ECO:0007669"/>
    <property type="project" value="UniProtKB-UniRule"/>
</dbReference>
<dbReference type="EC" id="6.1.1.6" evidence="13"/>
<evidence type="ECO:0000256" key="2">
    <source>
        <dbReference type="ARBA" id="ARBA00008226"/>
    </source>
</evidence>
<evidence type="ECO:0000313" key="17">
    <source>
        <dbReference type="Proteomes" id="UP000237351"/>
    </source>
</evidence>
<keyword evidence="4 13" id="KW-0963">Cytoplasm</keyword>
<evidence type="ECO:0000256" key="3">
    <source>
        <dbReference type="ARBA" id="ARBA00011738"/>
    </source>
</evidence>
<dbReference type="PANTHER" id="PTHR42918">
    <property type="entry name" value="LYSYL-TRNA SYNTHETASE"/>
    <property type="match status" value="1"/>
</dbReference>
<sequence>MTQTPEKGLEENQFRAARLTKLQALKEKGIEPYPSGFKKQHEIKNLVEKYAHLETGQETQDKVVVAGRIMSIRNSGMFIDLHDPFEKIQIFSHKNHLNEEQLALLELLDLGDIIGVKGFIRRTPRGELTINSEEISVLGKALLPLPEKYHGLADVETRYRQRYLDLIINPESRDTLRARSKIVSEMRSVLNNEEFLEVETPMLQTIAGGAIAKPFITHHNALDLTLYLRIAPELFLKRLIVGGLSDKVYEINRCFRNEGISTRHNPEFTTVEIYEAYADCKDIMDLTERLIKHIAEKVFGTLTFTYGYHTLDFSGSWPRKSMVSLVEEYTKINFLDIKTDDEARSAGQKLGVPISATDTWGKVVEIVFEHFVEKHLIQPTHVTELPFDISPLAKQHTGDPRLTERFELFVNTWELANGFSELSDPIDQRYRFEKQVSEKDQGNEEAHEMDEDFVTALEYGLPPTGGLGIGIDRLVMLMTNSQSIRDVIAFPTMRPKK</sequence>
<dbReference type="Pfam" id="PF00152">
    <property type="entry name" value="tRNA-synt_2"/>
    <property type="match status" value="1"/>
</dbReference>
<feature type="binding site" evidence="13">
    <location>
        <position position="407"/>
    </location>
    <ligand>
        <name>Mg(2+)</name>
        <dbReference type="ChEBI" id="CHEBI:18420"/>
        <label>1</label>
    </ligand>
</feature>
<name>A0A1W6N5T8_9PROT</name>
<dbReference type="HAMAP" id="MF_00252">
    <property type="entry name" value="Lys_tRNA_synth_class2"/>
    <property type="match status" value="1"/>
</dbReference>
<evidence type="ECO:0000256" key="9">
    <source>
        <dbReference type="ARBA" id="ARBA00022842"/>
    </source>
</evidence>
<dbReference type="STRING" id="1414854.GQ61_07360"/>
<dbReference type="NCBIfam" id="NF001756">
    <property type="entry name" value="PRK00484.1"/>
    <property type="match status" value="1"/>
</dbReference>
<dbReference type="GO" id="GO:0005524">
    <property type="term" value="F:ATP binding"/>
    <property type="evidence" value="ECO:0007669"/>
    <property type="project" value="UniProtKB-UniRule"/>
</dbReference>
<dbReference type="SUPFAM" id="SSF50249">
    <property type="entry name" value="Nucleic acid-binding proteins"/>
    <property type="match status" value="1"/>
</dbReference>
<dbReference type="RefSeq" id="WP_085784666.1">
    <property type="nucleotide sequence ID" value="NZ_CP008743.1"/>
</dbReference>
<evidence type="ECO:0000256" key="4">
    <source>
        <dbReference type="ARBA" id="ARBA00022490"/>
    </source>
</evidence>
<keyword evidence="7 13" id="KW-0547">Nucleotide-binding</keyword>
<keyword evidence="10 13" id="KW-0648">Protein biosynthesis</keyword>
<dbReference type="GO" id="GO:0000287">
    <property type="term" value="F:magnesium ion binding"/>
    <property type="evidence" value="ECO:0007669"/>
    <property type="project" value="UniProtKB-UniRule"/>
</dbReference>
<dbReference type="InterPro" id="IPR012340">
    <property type="entry name" value="NA-bd_OB-fold"/>
</dbReference>
<dbReference type="Gene3D" id="2.40.50.140">
    <property type="entry name" value="Nucleic acid-binding proteins"/>
    <property type="match status" value="1"/>
</dbReference>
<keyword evidence="11 13" id="KW-0030">Aminoacyl-tRNA synthetase</keyword>
<feature type="binding site" evidence="13">
    <location>
        <position position="414"/>
    </location>
    <ligand>
        <name>Mg(2+)</name>
        <dbReference type="ChEBI" id="CHEBI:18420"/>
        <label>2</label>
    </ligand>
</feature>
<dbReference type="CDD" id="cd00775">
    <property type="entry name" value="LysRS_core"/>
    <property type="match status" value="1"/>
</dbReference>
<keyword evidence="5 13" id="KW-0436">Ligase</keyword>
<dbReference type="OrthoDB" id="9801152at2"/>
<dbReference type="InterPro" id="IPR018149">
    <property type="entry name" value="Lys-tRNA-synth_II_C"/>
</dbReference>
<proteinExistence type="inferred from homology"/>
<evidence type="ECO:0000256" key="7">
    <source>
        <dbReference type="ARBA" id="ARBA00022741"/>
    </source>
</evidence>
<dbReference type="SUPFAM" id="SSF55681">
    <property type="entry name" value="Class II aaRS and biotin synthetases"/>
    <property type="match status" value="1"/>
</dbReference>
<gene>
    <name evidence="13" type="primary">lysS</name>
    <name evidence="16" type="ORF">GQ61_07360</name>
</gene>
<evidence type="ECO:0000256" key="6">
    <source>
        <dbReference type="ARBA" id="ARBA00022723"/>
    </source>
</evidence>
<dbReference type="InterPro" id="IPR004364">
    <property type="entry name" value="Aa-tRNA-synt_II"/>
</dbReference>
<comment type="subunit">
    <text evidence="3 13">Homodimer.</text>
</comment>
<evidence type="ECO:0000259" key="15">
    <source>
        <dbReference type="PROSITE" id="PS50862"/>
    </source>
</evidence>
<evidence type="ECO:0000256" key="8">
    <source>
        <dbReference type="ARBA" id="ARBA00022840"/>
    </source>
</evidence>
<dbReference type="PRINTS" id="PR00982">
    <property type="entry name" value="TRNASYNTHLYS"/>
</dbReference>
<evidence type="ECO:0000256" key="11">
    <source>
        <dbReference type="ARBA" id="ARBA00023146"/>
    </source>
</evidence>
<reference evidence="16 17" key="1">
    <citation type="submission" date="2014-06" db="EMBL/GenBank/DDBJ databases">
        <title>The genome of the endonuclear symbiont Nucleicultrix amoebiphila.</title>
        <authorList>
            <person name="Schulz F."/>
            <person name="Horn M."/>
        </authorList>
    </citation>
    <scope>NUCLEOTIDE SEQUENCE [LARGE SCALE GENOMIC DNA]</scope>
    <source>
        <strain evidence="16 17">FS5</strain>
    </source>
</reference>
<dbReference type="PIRSF" id="PIRSF039101">
    <property type="entry name" value="LysRS2"/>
    <property type="match status" value="1"/>
</dbReference>
<comment type="subcellular location">
    <subcellularLocation>
        <location evidence="1 13">Cytoplasm</location>
    </subcellularLocation>
</comment>
<dbReference type="AlphaFoldDB" id="A0A1W6N5T8"/>
<keyword evidence="17" id="KW-1185">Reference proteome</keyword>
<organism evidence="16 17">
    <name type="scientific">Candidatus Nucleicultrix amoebiphila FS5</name>
    <dbReference type="NCBI Taxonomy" id="1414854"/>
    <lineage>
        <taxon>Bacteria</taxon>
        <taxon>Pseudomonadati</taxon>
        <taxon>Pseudomonadota</taxon>
        <taxon>Alphaproteobacteria</taxon>
        <taxon>Holosporales</taxon>
        <taxon>Candidatus Nucleicultricaceae</taxon>
        <taxon>Candidatus Nucleicultrix</taxon>
    </lineage>
</organism>
<keyword evidence="6 13" id="KW-0479">Metal-binding</keyword>
<comment type="catalytic activity">
    <reaction evidence="12 13 14">
        <text>tRNA(Lys) + L-lysine + ATP = L-lysyl-tRNA(Lys) + AMP + diphosphate</text>
        <dbReference type="Rhea" id="RHEA:20792"/>
        <dbReference type="Rhea" id="RHEA-COMP:9696"/>
        <dbReference type="Rhea" id="RHEA-COMP:9697"/>
        <dbReference type="ChEBI" id="CHEBI:30616"/>
        <dbReference type="ChEBI" id="CHEBI:32551"/>
        <dbReference type="ChEBI" id="CHEBI:33019"/>
        <dbReference type="ChEBI" id="CHEBI:78442"/>
        <dbReference type="ChEBI" id="CHEBI:78529"/>
        <dbReference type="ChEBI" id="CHEBI:456215"/>
        <dbReference type="EC" id="6.1.1.6"/>
    </reaction>
</comment>
<comment type="cofactor">
    <cofactor evidence="13 14">
        <name>Mg(2+)</name>
        <dbReference type="ChEBI" id="CHEBI:18420"/>
    </cofactor>
    <text evidence="13 14">Binds 3 Mg(2+) ions per subunit.</text>
</comment>
<dbReference type="GO" id="GO:0006430">
    <property type="term" value="P:lysyl-tRNA aminoacylation"/>
    <property type="evidence" value="ECO:0007669"/>
    <property type="project" value="UniProtKB-UniRule"/>
</dbReference>
<dbReference type="InterPro" id="IPR034762">
    <property type="entry name" value="Lys-tRNA-ligase_II_bac/euk"/>
</dbReference>
<evidence type="ECO:0000256" key="10">
    <source>
        <dbReference type="ARBA" id="ARBA00022917"/>
    </source>
</evidence>
<dbReference type="EMBL" id="CP008743">
    <property type="protein sequence ID" value="ARN85129.1"/>
    <property type="molecule type" value="Genomic_DNA"/>
</dbReference>
<evidence type="ECO:0000313" key="16">
    <source>
        <dbReference type="EMBL" id="ARN85129.1"/>
    </source>
</evidence>
<evidence type="ECO:0000256" key="14">
    <source>
        <dbReference type="RuleBase" id="RU000336"/>
    </source>
</evidence>
<feature type="binding site" evidence="13">
    <location>
        <position position="414"/>
    </location>
    <ligand>
        <name>Mg(2+)</name>
        <dbReference type="ChEBI" id="CHEBI:18420"/>
        <label>1</label>
    </ligand>
</feature>
<evidence type="ECO:0000256" key="12">
    <source>
        <dbReference type="ARBA" id="ARBA00048573"/>
    </source>
</evidence>
<dbReference type="Pfam" id="PF01336">
    <property type="entry name" value="tRNA_anti-codon"/>
    <property type="match status" value="1"/>
</dbReference>
<dbReference type="InterPro" id="IPR045864">
    <property type="entry name" value="aa-tRNA-synth_II/BPL/LPL"/>
</dbReference>
<protein>
    <recommendedName>
        <fullName evidence="13">Lysine--tRNA ligase</fullName>
        <ecNumber evidence="13">6.1.1.6</ecNumber>
    </recommendedName>
    <alternativeName>
        <fullName evidence="13">Lysyl-tRNA synthetase</fullName>
        <shortName evidence="13">LysRS</shortName>
    </alternativeName>
</protein>
<dbReference type="InterPro" id="IPR004365">
    <property type="entry name" value="NA-bd_OB_tRNA"/>
</dbReference>
<dbReference type="PANTHER" id="PTHR42918:SF15">
    <property type="entry name" value="LYSINE--TRNA LIGASE, CHLOROPLASTIC_MITOCHONDRIAL"/>
    <property type="match status" value="1"/>
</dbReference>
<dbReference type="NCBIfam" id="TIGR00499">
    <property type="entry name" value="lysS_bact"/>
    <property type="match status" value="1"/>
</dbReference>
<dbReference type="Proteomes" id="UP000237351">
    <property type="component" value="Chromosome"/>
</dbReference>
<keyword evidence="8 13" id="KW-0067">ATP-binding</keyword>
<keyword evidence="9 13" id="KW-0460">Magnesium</keyword>
<evidence type="ECO:0000256" key="13">
    <source>
        <dbReference type="HAMAP-Rule" id="MF_00252"/>
    </source>
</evidence>
<evidence type="ECO:0000256" key="5">
    <source>
        <dbReference type="ARBA" id="ARBA00022598"/>
    </source>
</evidence>
<dbReference type="GO" id="GO:0000049">
    <property type="term" value="F:tRNA binding"/>
    <property type="evidence" value="ECO:0007669"/>
    <property type="project" value="TreeGrafter"/>
</dbReference>
<dbReference type="KEGG" id="naf:GQ61_07360"/>
<feature type="domain" description="Aminoacyl-transfer RNA synthetases class-II family profile" evidence="15">
    <location>
        <begin position="176"/>
        <end position="495"/>
    </location>
</feature>